<accession>A0A2A9M0Q0</accession>
<protein>
    <recommendedName>
        <fullName evidence="2">RIIa domain-containing protein</fullName>
    </recommendedName>
</protein>
<dbReference type="Gene3D" id="1.20.890.10">
    <property type="entry name" value="cAMP-dependent protein kinase regulatory subunit, dimerization-anchoring domain"/>
    <property type="match status" value="1"/>
</dbReference>
<dbReference type="EMBL" id="NWUJ01000014">
    <property type="protein sequence ID" value="PFH31529.1"/>
    <property type="molecule type" value="Genomic_DNA"/>
</dbReference>
<dbReference type="CDD" id="cd22973">
    <property type="entry name" value="DD_CATIP"/>
    <property type="match status" value="1"/>
</dbReference>
<dbReference type="InterPro" id="IPR047501">
    <property type="entry name" value="DD_CATIP"/>
</dbReference>
<feature type="region of interest" description="Disordered" evidence="1">
    <location>
        <begin position="46"/>
        <end position="115"/>
    </location>
</feature>
<name>A0A2A9M0Q0_BESBE</name>
<dbReference type="STRING" id="94643.A0A2A9M0Q0"/>
<evidence type="ECO:0000259" key="2">
    <source>
        <dbReference type="Pfam" id="PF02197"/>
    </source>
</evidence>
<dbReference type="KEGG" id="bbes:BESB_024950"/>
<dbReference type="Proteomes" id="UP000224006">
    <property type="component" value="Unassembled WGS sequence"/>
</dbReference>
<dbReference type="GeneID" id="40307555"/>
<evidence type="ECO:0000313" key="4">
    <source>
        <dbReference type="Proteomes" id="UP000224006"/>
    </source>
</evidence>
<feature type="compositionally biased region" description="Basic and acidic residues" evidence="1">
    <location>
        <begin position="46"/>
        <end position="60"/>
    </location>
</feature>
<keyword evidence="4" id="KW-1185">Reference proteome</keyword>
<evidence type="ECO:0000256" key="1">
    <source>
        <dbReference type="SAM" id="MobiDB-lite"/>
    </source>
</evidence>
<dbReference type="SUPFAM" id="SSF47391">
    <property type="entry name" value="Dimerization-anchoring domain of cAMP-dependent PK regulatory subunit"/>
    <property type="match status" value="1"/>
</dbReference>
<dbReference type="RefSeq" id="XP_029215538.1">
    <property type="nucleotide sequence ID" value="XM_029361183.1"/>
</dbReference>
<dbReference type="InterPro" id="IPR003117">
    <property type="entry name" value="cAMP_dep_PK_reg_su_I/II_a/b"/>
</dbReference>
<feature type="region of interest" description="Disordered" evidence="1">
    <location>
        <begin position="1"/>
        <end position="25"/>
    </location>
</feature>
<feature type="compositionally biased region" description="Basic and acidic residues" evidence="1">
    <location>
        <begin position="94"/>
        <end position="103"/>
    </location>
</feature>
<proteinExistence type="predicted"/>
<dbReference type="Pfam" id="PF02197">
    <property type="entry name" value="RIIa"/>
    <property type="match status" value="1"/>
</dbReference>
<sequence>MEPSTHADCAPLSGERAPSAFWPSLAGCPGDVFSLAASAFPRDDARRRALEGEKDADSRAQTHGKARAGGDRHEAPGAELQAEEQGEGLSARDTSGEKEERRSTGGTGPPRMTTAAKRLLVDDETLDSILNDTEKLENLKKRGEELQNEHWAYVTAHEELRAVMNDFAAAVLISMPDDIYAFARDYFSAFA</sequence>
<dbReference type="OrthoDB" id="6334211at2759"/>
<comment type="caution">
    <text evidence="3">The sequence shown here is derived from an EMBL/GenBank/DDBJ whole genome shotgun (WGS) entry which is preliminary data.</text>
</comment>
<evidence type="ECO:0000313" key="3">
    <source>
        <dbReference type="EMBL" id="PFH31529.1"/>
    </source>
</evidence>
<dbReference type="VEuPathDB" id="ToxoDB:BESB_024950"/>
<feature type="domain" description="RIIa" evidence="2">
    <location>
        <begin position="159"/>
        <end position="188"/>
    </location>
</feature>
<organism evidence="3 4">
    <name type="scientific">Besnoitia besnoiti</name>
    <name type="common">Apicomplexan protozoan</name>
    <dbReference type="NCBI Taxonomy" id="94643"/>
    <lineage>
        <taxon>Eukaryota</taxon>
        <taxon>Sar</taxon>
        <taxon>Alveolata</taxon>
        <taxon>Apicomplexa</taxon>
        <taxon>Conoidasida</taxon>
        <taxon>Coccidia</taxon>
        <taxon>Eucoccidiorida</taxon>
        <taxon>Eimeriorina</taxon>
        <taxon>Sarcocystidae</taxon>
        <taxon>Besnoitia</taxon>
    </lineage>
</organism>
<dbReference type="AlphaFoldDB" id="A0A2A9M0Q0"/>
<gene>
    <name evidence="3" type="ORF">BESB_024950</name>
</gene>
<reference evidence="3 4" key="1">
    <citation type="submission" date="2017-09" db="EMBL/GenBank/DDBJ databases">
        <title>Genome sequencing of Besnoitia besnoiti strain Bb-Ger1.</title>
        <authorList>
            <person name="Schares G."/>
            <person name="Venepally P."/>
            <person name="Lorenzi H.A."/>
        </authorList>
    </citation>
    <scope>NUCLEOTIDE SEQUENCE [LARGE SCALE GENOMIC DNA]</scope>
    <source>
        <strain evidence="3 4">Bb-Ger1</strain>
    </source>
</reference>